<dbReference type="GO" id="GO:0003677">
    <property type="term" value="F:DNA binding"/>
    <property type="evidence" value="ECO:0007669"/>
    <property type="project" value="UniProtKB-KW"/>
</dbReference>
<organism evidence="4 5">
    <name type="scientific">Enterocloster clostridioformis</name>
    <dbReference type="NCBI Taxonomy" id="1531"/>
    <lineage>
        <taxon>Bacteria</taxon>
        <taxon>Bacillati</taxon>
        <taxon>Bacillota</taxon>
        <taxon>Clostridia</taxon>
        <taxon>Lachnospirales</taxon>
        <taxon>Lachnospiraceae</taxon>
        <taxon>Enterocloster</taxon>
    </lineage>
</organism>
<dbReference type="Pfam" id="PF07508">
    <property type="entry name" value="Recombinase"/>
    <property type="match status" value="1"/>
</dbReference>
<dbReference type="PROSITE" id="PS51737">
    <property type="entry name" value="RECOMBINASE_DNA_BIND"/>
    <property type="match status" value="1"/>
</dbReference>
<keyword evidence="1" id="KW-0238">DNA-binding</keyword>
<evidence type="ECO:0000256" key="1">
    <source>
        <dbReference type="ARBA" id="ARBA00023125"/>
    </source>
</evidence>
<evidence type="ECO:0000259" key="3">
    <source>
        <dbReference type="PROSITE" id="PS51737"/>
    </source>
</evidence>
<dbReference type="PANTHER" id="PTHR30461">
    <property type="entry name" value="DNA-INVERTASE FROM LAMBDOID PROPHAGE"/>
    <property type="match status" value="1"/>
</dbReference>
<dbReference type="EMBL" id="CZAB01000034">
    <property type="protein sequence ID" value="CUP45078.1"/>
    <property type="molecule type" value="Genomic_DNA"/>
</dbReference>
<dbReference type="InterPro" id="IPR038109">
    <property type="entry name" value="DNA_bind_recomb_sf"/>
</dbReference>
<dbReference type="InterPro" id="IPR050639">
    <property type="entry name" value="SSR_resolvase"/>
</dbReference>
<evidence type="ECO:0000313" key="4">
    <source>
        <dbReference type="EMBL" id="CUP45078.1"/>
    </source>
</evidence>
<reference evidence="4 5" key="1">
    <citation type="submission" date="2015-09" db="EMBL/GenBank/DDBJ databases">
        <authorList>
            <consortium name="Pathogen Informatics"/>
        </authorList>
    </citation>
    <scope>NUCLEOTIDE SEQUENCE [LARGE SCALE GENOMIC DNA]</scope>
    <source>
        <strain evidence="4 5">2789STDY5834865</strain>
    </source>
</reference>
<dbReference type="PANTHER" id="PTHR30461:SF2">
    <property type="entry name" value="SERINE RECOMBINASE PINE-RELATED"/>
    <property type="match status" value="1"/>
</dbReference>
<dbReference type="InterPro" id="IPR011109">
    <property type="entry name" value="DNA_bind_recombinase_dom"/>
</dbReference>
<name>A0A174NEN8_9FIRM</name>
<keyword evidence="2" id="KW-0233">DNA recombination</keyword>
<dbReference type="Gene3D" id="3.90.1750.20">
    <property type="entry name" value="Putative Large Serine Recombinase, Chain B, Domain 2"/>
    <property type="match status" value="1"/>
</dbReference>
<sequence length="156" mass="17781">MTVEGYGKRDIARALTADKVLIPAAYAAEHCPENNHSHGYANPYEWSCTAISYILEKQEYMGHTVLGKTVTENFKTKKRGKAKPEELMIFKNTHDAIIDEETWNNAQRLKKTVRREVKNGTYKNRLTGLLYCADCGSKLTYRSPNVQHRPNGLYKG</sequence>
<proteinExistence type="predicted"/>
<evidence type="ECO:0000256" key="2">
    <source>
        <dbReference type="ARBA" id="ARBA00023172"/>
    </source>
</evidence>
<feature type="domain" description="Recombinase" evidence="3">
    <location>
        <begin position="1"/>
        <end position="116"/>
    </location>
</feature>
<evidence type="ECO:0000313" key="5">
    <source>
        <dbReference type="Proteomes" id="UP000095512"/>
    </source>
</evidence>
<dbReference type="GO" id="GO:0000150">
    <property type="term" value="F:DNA strand exchange activity"/>
    <property type="evidence" value="ECO:0007669"/>
    <property type="project" value="InterPro"/>
</dbReference>
<protein>
    <submittedName>
        <fullName evidence="4">Site-specific recombinases, DNA invertase Pin homologs</fullName>
    </submittedName>
</protein>
<dbReference type="AlphaFoldDB" id="A0A174NEN8"/>
<accession>A0A174NEN8</accession>
<dbReference type="Proteomes" id="UP000095512">
    <property type="component" value="Unassembled WGS sequence"/>
</dbReference>
<gene>
    <name evidence="4" type="ORF">ERS852480_03359</name>
</gene>
<dbReference type="RefSeq" id="WP_057572296.1">
    <property type="nucleotide sequence ID" value="NZ_CZAB01000034.1"/>
</dbReference>